<protein>
    <submittedName>
        <fullName evidence="9">GRAM-domain-containing protein</fullName>
    </submittedName>
</protein>
<dbReference type="VEuPathDB" id="FungiDB:BCV72DRAFT_238827"/>
<sequence>MDNSATDMNRSLPNLQPCSTNSTETSTESIEENKTLVAQRSFPNLRLKNKRSIGDDISKYANEKRNHDFHVLFRSIPREERLIEDYGCALQKEILLQGRMYISQNHICFNANIFGWITNLVIAFTEIEYIEKRSTAIFIPNAILISTADAKYFFGSFLSRDHAYDQMMELWKQARQSTTEDEDDTAYTSSSSFDQDKSLLNQSAMDERQISLASLPAQSNVKATESIRRRAMSEAQAAARPNLQNFGMQQIKEKTTCDCSKNEQHFPTVVMDNIYDNTTIETLYHLLYSSTFMHQFLTQVEKSTEVCIGQWTKVEECEGIEYTRKSSYIKYLGGSIGPKSTKCYLKEDMTHLDTTNYISQLTVTQTPDVPSGSSFHVKTRTCISYAGHCQVRVLVTVLVEFTKSSWLKSTIEKASIDGQQNFYKSLDVAIRKYLDQHQDNHHKRKRNHRHKPSHKPLNTIMPIQQKQTSIQIPNWIFNIKPAQVVIFCMTMMIFTNIYIATKISKVDKRLGHLYSQDSDSWTHPIPGGEENDWLLLSKHKLDQQMVELDKMIKRASKDIHQITKTARYQRDRLFPQ</sequence>
<name>A0A1X0SFZ3_RHIZD</name>
<comment type="similarity">
    <text evidence="2">Belongs to the YSP2 family.</text>
</comment>
<dbReference type="VEuPathDB" id="FungiDB:BCV72DRAFT_21620"/>
<dbReference type="GO" id="GO:0032934">
    <property type="term" value="F:sterol binding"/>
    <property type="evidence" value="ECO:0007669"/>
    <property type="project" value="TreeGrafter"/>
</dbReference>
<feature type="compositionally biased region" description="Polar residues" evidence="6">
    <location>
        <begin position="1"/>
        <end position="18"/>
    </location>
</feature>
<dbReference type="GO" id="GO:0120015">
    <property type="term" value="F:sterol transfer activity"/>
    <property type="evidence" value="ECO:0007669"/>
    <property type="project" value="TreeGrafter"/>
</dbReference>
<dbReference type="InterPro" id="IPR011993">
    <property type="entry name" value="PH-like_dom_sf"/>
</dbReference>
<dbReference type="OMA" id="FFIADNA"/>
<dbReference type="GO" id="GO:0032366">
    <property type="term" value="P:intracellular sterol transport"/>
    <property type="evidence" value="ECO:0007669"/>
    <property type="project" value="TreeGrafter"/>
</dbReference>
<dbReference type="InterPro" id="IPR031968">
    <property type="entry name" value="VASt"/>
</dbReference>
<gene>
    <name evidence="9" type="ORF">BCV71DRAFT_192003</name>
</gene>
<dbReference type="InterPro" id="IPR051482">
    <property type="entry name" value="Cholesterol_transport"/>
</dbReference>
<feature type="compositionally biased region" description="Basic residues" evidence="6">
    <location>
        <begin position="440"/>
        <end position="454"/>
    </location>
</feature>
<dbReference type="PANTHER" id="PTHR23319:SF4">
    <property type="entry name" value="GRAM DOMAIN CONTAINING 1B, ISOFORM E"/>
    <property type="match status" value="1"/>
</dbReference>
<feature type="region of interest" description="Disordered" evidence="6">
    <location>
        <begin position="1"/>
        <end position="31"/>
    </location>
</feature>
<dbReference type="GO" id="GO:0005789">
    <property type="term" value="C:endoplasmic reticulum membrane"/>
    <property type="evidence" value="ECO:0007669"/>
    <property type="project" value="TreeGrafter"/>
</dbReference>
<dbReference type="PROSITE" id="PS51778">
    <property type="entry name" value="VAST"/>
    <property type="match status" value="1"/>
</dbReference>
<dbReference type="Gene3D" id="2.30.29.30">
    <property type="entry name" value="Pleckstrin-homology domain (PH domain)/Phosphotyrosine-binding domain (PTB)"/>
    <property type="match status" value="1"/>
</dbReference>
<organism evidence="9 10">
    <name type="scientific">Rhizopus microsporus</name>
    <dbReference type="NCBI Taxonomy" id="58291"/>
    <lineage>
        <taxon>Eukaryota</taxon>
        <taxon>Fungi</taxon>
        <taxon>Fungi incertae sedis</taxon>
        <taxon>Mucoromycota</taxon>
        <taxon>Mucoromycotina</taxon>
        <taxon>Mucoromycetes</taxon>
        <taxon>Mucorales</taxon>
        <taxon>Mucorineae</taxon>
        <taxon>Rhizopodaceae</taxon>
        <taxon>Rhizopus</taxon>
    </lineage>
</organism>
<dbReference type="GO" id="GO:0005886">
    <property type="term" value="C:plasma membrane"/>
    <property type="evidence" value="ECO:0007669"/>
    <property type="project" value="TreeGrafter"/>
</dbReference>
<evidence type="ECO:0000256" key="7">
    <source>
        <dbReference type="SAM" id="Phobius"/>
    </source>
</evidence>
<dbReference type="SMART" id="SM00568">
    <property type="entry name" value="GRAM"/>
    <property type="match status" value="1"/>
</dbReference>
<dbReference type="GO" id="GO:0140268">
    <property type="term" value="C:endoplasmic reticulum-plasma membrane contact site"/>
    <property type="evidence" value="ECO:0007669"/>
    <property type="project" value="TreeGrafter"/>
</dbReference>
<feature type="region of interest" description="Disordered" evidence="6">
    <location>
        <begin position="438"/>
        <end position="457"/>
    </location>
</feature>
<comment type="subcellular location">
    <subcellularLocation>
        <location evidence="1">Membrane</location>
        <topology evidence="1">Single-pass membrane protein</topology>
    </subcellularLocation>
</comment>
<evidence type="ECO:0000256" key="2">
    <source>
        <dbReference type="ARBA" id="ARBA00006582"/>
    </source>
</evidence>
<evidence type="ECO:0000313" key="9">
    <source>
        <dbReference type="EMBL" id="ORE23088.1"/>
    </source>
</evidence>
<feature type="transmembrane region" description="Helical" evidence="7">
    <location>
        <begin position="482"/>
        <end position="500"/>
    </location>
</feature>
<dbReference type="CDD" id="cd13220">
    <property type="entry name" value="PH-GRAM_GRAMDC"/>
    <property type="match status" value="1"/>
</dbReference>
<dbReference type="Proteomes" id="UP000242381">
    <property type="component" value="Unassembled WGS sequence"/>
</dbReference>
<evidence type="ECO:0000256" key="6">
    <source>
        <dbReference type="SAM" id="MobiDB-lite"/>
    </source>
</evidence>
<keyword evidence="5 7" id="KW-0472">Membrane</keyword>
<dbReference type="EMBL" id="KV921260">
    <property type="protein sequence ID" value="ORE23088.1"/>
    <property type="molecule type" value="Genomic_DNA"/>
</dbReference>
<proteinExistence type="inferred from homology"/>
<feature type="domain" description="VASt" evidence="8">
    <location>
        <begin position="266"/>
        <end position="438"/>
    </location>
</feature>
<dbReference type="PANTHER" id="PTHR23319">
    <property type="entry name" value="GRAM DOMAIN CONTAINING 1B, ISOFORM E"/>
    <property type="match status" value="1"/>
</dbReference>
<evidence type="ECO:0000313" key="10">
    <source>
        <dbReference type="Proteomes" id="UP000242381"/>
    </source>
</evidence>
<dbReference type="GO" id="GO:0032541">
    <property type="term" value="C:cortical endoplasmic reticulum"/>
    <property type="evidence" value="ECO:0007669"/>
    <property type="project" value="TreeGrafter"/>
</dbReference>
<evidence type="ECO:0000259" key="8">
    <source>
        <dbReference type="PROSITE" id="PS51778"/>
    </source>
</evidence>
<feature type="compositionally biased region" description="Low complexity" evidence="6">
    <location>
        <begin position="19"/>
        <end position="28"/>
    </location>
</feature>
<dbReference type="GO" id="GO:0005739">
    <property type="term" value="C:mitochondrion"/>
    <property type="evidence" value="ECO:0007669"/>
    <property type="project" value="TreeGrafter"/>
</dbReference>
<accession>A0A1X0SFZ3</accession>
<dbReference type="AlphaFoldDB" id="A0A1X0SFZ3"/>
<keyword evidence="3 7" id="KW-0812">Transmembrane</keyword>
<dbReference type="Pfam" id="PF16016">
    <property type="entry name" value="VASt"/>
    <property type="match status" value="1"/>
</dbReference>
<evidence type="ECO:0000256" key="5">
    <source>
        <dbReference type="ARBA" id="ARBA00023136"/>
    </source>
</evidence>
<keyword evidence="4 7" id="KW-1133">Transmembrane helix</keyword>
<dbReference type="InterPro" id="IPR004182">
    <property type="entry name" value="GRAM"/>
</dbReference>
<evidence type="ECO:0000256" key="3">
    <source>
        <dbReference type="ARBA" id="ARBA00022692"/>
    </source>
</evidence>
<evidence type="ECO:0000256" key="1">
    <source>
        <dbReference type="ARBA" id="ARBA00004167"/>
    </source>
</evidence>
<dbReference type="Pfam" id="PF02893">
    <property type="entry name" value="GRAM"/>
    <property type="match status" value="1"/>
</dbReference>
<reference evidence="9 10" key="1">
    <citation type="journal article" date="2016" name="Proc. Natl. Acad. Sci. U.S.A.">
        <title>Lipid metabolic changes in an early divergent fungus govern the establishment of a mutualistic symbiosis with endobacteria.</title>
        <authorList>
            <person name="Lastovetsky O.A."/>
            <person name="Gaspar M.L."/>
            <person name="Mondo S.J."/>
            <person name="LaButti K.M."/>
            <person name="Sandor L."/>
            <person name="Grigoriev I.V."/>
            <person name="Henry S.A."/>
            <person name="Pawlowska T.E."/>
        </authorList>
    </citation>
    <scope>NUCLEOTIDE SEQUENCE [LARGE SCALE GENOMIC DNA]</scope>
    <source>
        <strain evidence="9 10">ATCC 11559</strain>
    </source>
</reference>
<evidence type="ECO:0000256" key="4">
    <source>
        <dbReference type="ARBA" id="ARBA00022989"/>
    </source>
</evidence>